<dbReference type="InterPro" id="IPR036397">
    <property type="entry name" value="RNaseH_sf"/>
</dbReference>
<gene>
    <name evidence="2" type="ORF">KK1_028190</name>
</gene>
<reference evidence="2" key="1">
    <citation type="journal article" date="2012" name="Nat. Biotechnol.">
        <title>Draft genome sequence of pigeonpea (Cajanus cajan), an orphan legume crop of resource-poor farmers.</title>
        <authorList>
            <person name="Varshney R.K."/>
            <person name="Chen W."/>
            <person name="Li Y."/>
            <person name="Bharti A.K."/>
            <person name="Saxena R.K."/>
            <person name="Schlueter J.A."/>
            <person name="Donoghue M.T."/>
            <person name="Azam S."/>
            <person name="Fan G."/>
            <person name="Whaley A.M."/>
            <person name="Farmer A.D."/>
            <person name="Sheridan J."/>
            <person name="Iwata A."/>
            <person name="Tuteja R."/>
            <person name="Penmetsa R.V."/>
            <person name="Wu W."/>
            <person name="Upadhyaya H.D."/>
            <person name="Yang S.P."/>
            <person name="Shah T."/>
            <person name="Saxena K.B."/>
            <person name="Michael T."/>
            <person name="McCombie W.R."/>
            <person name="Yang B."/>
            <person name="Zhang G."/>
            <person name="Yang H."/>
            <person name="Wang J."/>
            <person name="Spillane C."/>
            <person name="Cook D.R."/>
            <person name="May G.D."/>
            <person name="Xu X."/>
            <person name="Jackson S.A."/>
        </authorList>
    </citation>
    <scope>NUCLEOTIDE SEQUENCE [LARGE SCALE GENOMIC DNA]</scope>
</reference>
<dbReference type="InterPro" id="IPR053151">
    <property type="entry name" value="RNase_H-like"/>
</dbReference>
<evidence type="ECO:0000313" key="3">
    <source>
        <dbReference type="Proteomes" id="UP000075243"/>
    </source>
</evidence>
<name>A0A151S5D8_CAJCA</name>
<dbReference type="CDD" id="cd06222">
    <property type="entry name" value="RNase_H_like"/>
    <property type="match status" value="1"/>
</dbReference>
<dbReference type="PANTHER" id="PTHR47723">
    <property type="entry name" value="OS05G0353850 PROTEIN"/>
    <property type="match status" value="1"/>
</dbReference>
<dbReference type="InterPro" id="IPR002156">
    <property type="entry name" value="RNaseH_domain"/>
</dbReference>
<evidence type="ECO:0000313" key="2">
    <source>
        <dbReference type="EMBL" id="KYP50035.1"/>
    </source>
</evidence>
<dbReference type="Gramene" id="C.cajan_28655.t">
    <property type="protein sequence ID" value="C.cajan_28655.t.cds1"/>
    <property type="gene ID" value="C.cajan_28655"/>
</dbReference>
<dbReference type="SUPFAM" id="SSF53098">
    <property type="entry name" value="Ribonuclease H-like"/>
    <property type="match status" value="1"/>
</dbReference>
<dbReference type="InterPro" id="IPR044730">
    <property type="entry name" value="RNase_H-like_dom_plant"/>
</dbReference>
<dbReference type="PROSITE" id="PS51257">
    <property type="entry name" value="PROKAR_LIPOPROTEIN"/>
    <property type="match status" value="1"/>
</dbReference>
<dbReference type="GO" id="GO:0004523">
    <property type="term" value="F:RNA-DNA hybrid ribonuclease activity"/>
    <property type="evidence" value="ECO:0007669"/>
    <property type="project" value="InterPro"/>
</dbReference>
<dbReference type="AlphaFoldDB" id="A0A151S5D8"/>
<sequence>MSVIRWVSLPLSILKFNCDGAFYNNSLASCGNVLRDSNRTFILAFSGMTGNCCVVQAELWTIFHGLQIIKDEYLHYHIIIESDSYIAIQFLNDGCPLIHPCYSLLNQIVKMSGDFFELDCVYVF</sequence>
<proteinExistence type="predicted"/>
<dbReference type="PANTHER" id="PTHR47723:SF19">
    <property type="entry name" value="POLYNUCLEOTIDYL TRANSFERASE, RIBONUCLEASE H-LIKE SUPERFAMILY PROTEIN"/>
    <property type="match status" value="1"/>
</dbReference>
<accession>A0A151S5D8</accession>
<dbReference type="InterPro" id="IPR012337">
    <property type="entry name" value="RNaseH-like_sf"/>
</dbReference>
<keyword evidence="3" id="KW-1185">Reference proteome</keyword>
<dbReference type="Gene3D" id="3.30.420.10">
    <property type="entry name" value="Ribonuclease H-like superfamily/Ribonuclease H"/>
    <property type="match status" value="1"/>
</dbReference>
<dbReference type="GO" id="GO:0003676">
    <property type="term" value="F:nucleic acid binding"/>
    <property type="evidence" value="ECO:0007669"/>
    <property type="project" value="InterPro"/>
</dbReference>
<dbReference type="Proteomes" id="UP000075243">
    <property type="component" value="Unassembled WGS sequence"/>
</dbReference>
<dbReference type="Pfam" id="PF13456">
    <property type="entry name" value="RVT_3"/>
    <property type="match status" value="1"/>
</dbReference>
<dbReference type="EMBL" id="KQ483463">
    <property type="protein sequence ID" value="KYP50035.1"/>
    <property type="molecule type" value="Genomic_DNA"/>
</dbReference>
<organism evidence="2 3">
    <name type="scientific">Cajanus cajan</name>
    <name type="common">Pigeon pea</name>
    <name type="synonym">Cajanus indicus</name>
    <dbReference type="NCBI Taxonomy" id="3821"/>
    <lineage>
        <taxon>Eukaryota</taxon>
        <taxon>Viridiplantae</taxon>
        <taxon>Streptophyta</taxon>
        <taxon>Embryophyta</taxon>
        <taxon>Tracheophyta</taxon>
        <taxon>Spermatophyta</taxon>
        <taxon>Magnoliopsida</taxon>
        <taxon>eudicotyledons</taxon>
        <taxon>Gunneridae</taxon>
        <taxon>Pentapetalae</taxon>
        <taxon>rosids</taxon>
        <taxon>fabids</taxon>
        <taxon>Fabales</taxon>
        <taxon>Fabaceae</taxon>
        <taxon>Papilionoideae</taxon>
        <taxon>50 kb inversion clade</taxon>
        <taxon>NPAAA clade</taxon>
        <taxon>indigoferoid/millettioid clade</taxon>
        <taxon>Phaseoleae</taxon>
        <taxon>Cajanus</taxon>
    </lineage>
</organism>
<feature type="domain" description="RNase H type-1" evidence="1">
    <location>
        <begin position="17"/>
        <end position="117"/>
    </location>
</feature>
<protein>
    <submittedName>
        <fullName evidence="2">Ribonuclease H protein At1g65750 family</fullName>
    </submittedName>
</protein>
<evidence type="ECO:0000259" key="1">
    <source>
        <dbReference type="Pfam" id="PF13456"/>
    </source>
</evidence>